<reference evidence="1" key="1">
    <citation type="submission" date="2013-07" db="EMBL/GenBank/DDBJ databases">
        <title>The genome of an arbuscular mycorrhizal fungus provides insights into the evolution of the oldest plant symbiosis.</title>
        <authorList>
            <consortium name="DOE Joint Genome Institute"/>
            <person name="Tisserant E."/>
            <person name="Malbreil M."/>
            <person name="Kuo A."/>
            <person name="Kohler A."/>
            <person name="Symeonidi A."/>
            <person name="Balestrini R."/>
            <person name="Charron P."/>
            <person name="Duensing N."/>
            <person name="Frei-dit-Frey N."/>
            <person name="Gianinazzi-Pearson V."/>
            <person name="Gilbert B."/>
            <person name="Handa Y."/>
            <person name="Hijri M."/>
            <person name="Kaul R."/>
            <person name="Kawaguchi M."/>
            <person name="Krajinski F."/>
            <person name="Lammers P."/>
            <person name="Lapierre D."/>
            <person name="Masclaux F.G."/>
            <person name="Murat C."/>
            <person name="Morin E."/>
            <person name="Ndikumana S."/>
            <person name="Pagni M."/>
            <person name="Petitpierre D."/>
            <person name="Requena N."/>
            <person name="Rosikiewicz P."/>
            <person name="Riley R."/>
            <person name="Saito K."/>
            <person name="San Clemente H."/>
            <person name="Shapiro H."/>
            <person name="van Tuinen D."/>
            <person name="Becard G."/>
            <person name="Bonfante P."/>
            <person name="Paszkowski U."/>
            <person name="Shachar-Hill Y."/>
            <person name="Young J.P."/>
            <person name="Sanders I.R."/>
            <person name="Henrissat B."/>
            <person name="Rensing S.A."/>
            <person name="Grigoriev I.V."/>
            <person name="Corradi N."/>
            <person name="Roux C."/>
            <person name="Martin F."/>
        </authorList>
    </citation>
    <scope>NUCLEOTIDE SEQUENCE</scope>
    <source>
        <strain evidence="1">DAOM 197198</strain>
    </source>
</reference>
<organism evidence="1">
    <name type="scientific">Rhizophagus irregularis (strain DAOM 181602 / DAOM 197198 / MUCL 43194)</name>
    <name type="common">Arbuscular mycorrhizal fungus</name>
    <name type="synonym">Glomus intraradices</name>
    <dbReference type="NCBI Taxonomy" id="747089"/>
    <lineage>
        <taxon>Eukaryota</taxon>
        <taxon>Fungi</taxon>
        <taxon>Fungi incertae sedis</taxon>
        <taxon>Mucoromycota</taxon>
        <taxon>Glomeromycotina</taxon>
        <taxon>Glomeromycetes</taxon>
        <taxon>Glomerales</taxon>
        <taxon>Glomeraceae</taxon>
        <taxon>Rhizophagus</taxon>
    </lineage>
</organism>
<proteinExistence type="predicted"/>
<dbReference type="AlphaFoldDB" id="U9SIV8"/>
<protein>
    <submittedName>
        <fullName evidence="1">Uncharacterized protein</fullName>
    </submittedName>
</protein>
<gene>
    <name evidence="1" type="ORF">GLOINDRAFT_14083</name>
</gene>
<dbReference type="EMBL" id="KI301587">
    <property type="protein sequence ID" value="ERZ94976.1"/>
    <property type="molecule type" value="Genomic_DNA"/>
</dbReference>
<name>U9SIV8_RHIID</name>
<sequence>MFEKWQVGKRHSEVSKFKQEEIGTDYVWIVKSKHKDEKRPKYRDSVQEGKSSVTDDYLSGIYWKRIGRNDLLVKRVEEYYALNARNTAVVKCR</sequence>
<evidence type="ECO:0000313" key="1">
    <source>
        <dbReference type="EMBL" id="ERZ94976.1"/>
    </source>
</evidence>
<dbReference type="HOGENOM" id="CLU_2400846_0_0_1"/>
<accession>U9SIV8</accession>